<comment type="caution">
    <text evidence="2">The sequence shown here is derived from an EMBL/GenBank/DDBJ whole genome shotgun (WGS) entry which is preliminary data.</text>
</comment>
<organism evidence="2 3">
    <name type="scientific">Vibrio rhizosphaerae</name>
    <dbReference type="NCBI Taxonomy" id="398736"/>
    <lineage>
        <taxon>Bacteria</taxon>
        <taxon>Pseudomonadati</taxon>
        <taxon>Pseudomonadota</taxon>
        <taxon>Gammaproteobacteria</taxon>
        <taxon>Vibrionales</taxon>
        <taxon>Vibrionaceae</taxon>
        <taxon>Vibrio</taxon>
    </lineage>
</organism>
<keyword evidence="3" id="KW-1185">Reference proteome</keyword>
<sequence>MAATEQEVSFDRNELIITKTDLQGKITYANRTFMRVANYVESDLLGQDHNLIRHPSMPRGVFYGLWHALKSGTEFFGFVKNYTSDKNYYWVFANITPDRIGTDVVGFYSVRRVAPKAAVQTIEGIYQKMRELEQATERKQAPEASWRWLVDLIHQQYHMEYEEFVIDLYQKHRSD</sequence>
<dbReference type="InterPro" id="IPR000014">
    <property type="entry name" value="PAS"/>
</dbReference>
<dbReference type="SUPFAM" id="SSF55785">
    <property type="entry name" value="PYP-like sensor domain (PAS domain)"/>
    <property type="match status" value="1"/>
</dbReference>
<gene>
    <name evidence="2" type="ORF">SBX64_17620</name>
</gene>
<dbReference type="InterPro" id="IPR013655">
    <property type="entry name" value="PAS_fold_3"/>
</dbReference>
<reference evidence="2 3" key="1">
    <citation type="submission" date="2023-11" db="EMBL/GenBank/DDBJ databases">
        <title>Plant-associative lifestyle of Vibrio porteresiae and its evolutionary dynamics.</title>
        <authorList>
            <person name="Rameshkumar N."/>
            <person name="Kirti K."/>
        </authorList>
    </citation>
    <scope>NUCLEOTIDE SEQUENCE [LARGE SCALE GENOMIC DNA]</scope>
    <source>
        <strain evidence="2 3">MSSRF7</strain>
    </source>
</reference>
<dbReference type="RefSeq" id="WP_038184261.1">
    <property type="nucleotide sequence ID" value="NZ_AP024904.1"/>
</dbReference>
<dbReference type="Pfam" id="PF08447">
    <property type="entry name" value="PAS_3"/>
    <property type="match status" value="1"/>
</dbReference>
<dbReference type="Proteomes" id="UP001279860">
    <property type="component" value="Unassembled WGS sequence"/>
</dbReference>
<evidence type="ECO:0000313" key="2">
    <source>
        <dbReference type="EMBL" id="MDW6094362.1"/>
    </source>
</evidence>
<dbReference type="Gene3D" id="3.30.450.20">
    <property type="entry name" value="PAS domain"/>
    <property type="match status" value="1"/>
</dbReference>
<proteinExistence type="predicted"/>
<evidence type="ECO:0000259" key="1">
    <source>
        <dbReference type="Pfam" id="PF08447"/>
    </source>
</evidence>
<dbReference type="EMBL" id="JAWRCP010000002">
    <property type="protein sequence ID" value="MDW6094362.1"/>
    <property type="molecule type" value="Genomic_DNA"/>
</dbReference>
<name>A0ABU4IYZ8_9VIBR</name>
<dbReference type="CDD" id="cd00130">
    <property type="entry name" value="PAS"/>
    <property type="match status" value="1"/>
</dbReference>
<evidence type="ECO:0000313" key="3">
    <source>
        <dbReference type="Proteomes" id="UP001279860"/>
    </source>
</evidence>
<feature type="domain" description="PAS fold-3" evidence="1">
    <location>
        <begin position="27"/>
        <end position="97"/>
    </location>
</feature>
<accession>A0ABU4IYZ8</accession>
<dbReference type="InterPro" id="IPR035965">
    <property type="entry name" value="PAS-like_dom_sf"/>
</dbReference>
<protein>
    <submittedName>
        <fullName evidence="2">PAS domain-containing protein</fullName>
    </submittedName>
</protein>